<reference evidence="1" key="2">
    <citation type="submission" date="2020-09" db="EMBL/GenBank/DDBJ databases">
        <authorList>
            <person name="Sun Q."/>
            <person name="Zhou Y."/>
        </authorList>
    </citation>
    <scope>NUCLEOTIDE SEQUENCE</scope>
    <source>
        <strain evidence="1">CGMCC 1.12195</strain>
    </source>
</reference>
<organism evidence="1 2">
    <name type="scientific">Parapedobacter pyrenivorans</name>
    <dbReference type="NCBI Taxonomy" id="1305674"/>
    <lineage>
        <taxon>Bacteria</taxon>
        <taxon>Pseudomonadati</taxon>
        <taxon>Bacteroidota</taxon>
        <taxon>Sphingobacteriia</taxon>
        <taxon>Sphingobacteriales</taxon>
        <taxon>Sphingobacteriaceae</taxon>
        <taxon>Parapedobacter</taxon>
    </lineage>
</organism>
<protein>
    <submittedName>
        <fullName evidence="1">Uncharacterized protein</fullName>
    </submittedName>
</protein>
<comment type="caution">
    <text evidence="1">The sequence shown here is derived from an EMBL/GenBank/DDBJ whole genome shotgun (WGS) entry which is preliminary data.</text>
</comment>
<reference evidence="1" key="1">
    <citation type="journal article" date="2014" name="Int. J. Syst. Evol. Microbiol.">
        <title>Complete genome sequence of Corynebacterium casei LMG S-19264T (=DSM 44701T), isolated from a smear-ripened cheese.</title>
        <authorList>
            <consortium name="US DOE Joint Genome Institute (JGI-PGF)"/>
            <person name="Walter F."/>
            <person name="Albersmeier A."/>
            <person name="Kalinowski J."/>
            <person name="Ruckert C."/>
        </authorList>
    </citation>
    <scope>NUCLEOTIDE SEQUENCE</scope>
    <source>
        <strain evidence="1">CGMCC 1.12195</strain>
    </source>
</reference>
<dbReference type="EMBL" id="BMER01000008">
    <property type="protein sequence ID" value="GGH05727.1"/>
    <property type="molecule type" value="Genomic_DNA"/>
</dbReference>
<dbReference type="Proteomes" id="UP000660862">
    <property type="component" value="Unassembled WGS sequence"/>
</dbReference>
<sequence>MKNQDDMKAFLENINELVFVVCEANGGAFTAIEGNLGLIAMGDSEESLHTAIREQVNTFFKGKFSGIVRVRTFTDTVLSITPRP</sequence>
<evidence type="ECO:0000313" key="2">
    <source>
        <dbReference type="Proteomes" id="UP000660862"/>
    </source>
</evidence>
<keyword evidence="2" id="KW-1185">Reference proteome</keyword>
<accession>A0A917I3Q9</accession>
<gene>
    <name evidence="1" type="ORF">GCM10007415_47710</name>
</gene>
<evidence type="ECO:0000313" key="1">
    <source>
        <dbReference type="EMBL" id="GGH05727.1"/>
    </source>
</evidence>
<dbReference type="AlphaFoldDB" id="A0A917I3Q9"/>
<name>A0A917I3Q9_9SPHI</name>
<proteinExistence type="predicted"/>